<protein>
    <recommendedName>
        <fullName evidence="3">MFS transporter</fullName>
    </recommendedName>
</protein>
<evidence type="ECO:0008006" key="3">
    <source>
        <dbReference type="Google" id="ProtNLM"/>
    </source>
</evidence>
<gene>
    <name evidence="1" type="ORF">ACFQ1S_24345</name>
</gene>
<evidence type="ECO:0000313" key="2">
    <source>
        <dbReference type="Proteomes" id="UP001597045"/>
    </source>
</evidence>
<dbReference type="Proteomes" id="UP001597045">
    <property type="component" value="Unassembled WGS sequence"/>
</dbReference>
<evidence type="ECO:0000313" key="1">
    <source>
        <dbReference type="EMBL" id="MFD1048438.1"/>
    </source>
</evidence>
<name>A0ABW3MCS4_9PSEU</name>
<proteinExistence type="predicted"/>
<comment type="caution">
    <text evidence="1">The sequence shown here is derived from an EMBL/GenBank/DDBJ whole genome shotgun (WGS) entry which is preliminary data.</text>
</comment>
<feature type="non-terminal residue" evidence="1">
    <location>
        <position position="108"/>
    </location>
</feature>
<sequence length="108" mass="11192">MYIASVAPTKTKISLSRVSGNVVALGMVSLVTDISSEMVTAVLPLYLVLGLGLNPLQFGLLDGLYAGATAVVRDPLLPLVEFGGRDQAYVVSTEGYDIDPGLAVAVVP</sequence>
<accession>A0ABW3MCS4</accession>
<dbReference type="EMBL" id="JBHTIS010001593">
    <property type="protein sequence ID" value="MFD1048438.1"/>
    <property type="molecule type" value="Genomic_DNA"/>
</dbReference>
<reference evidence="2" key="1">
    <citation type="journal article" date="2019" name="Int. J. Syst. Evol. Microbiol.">
        <title>The Global Catalogue of Microorganisms (GCM) 10K type strain sequencing project: providing services to taxonomists for standard genome sequencing and annotation.</title>
        <authorList>
            <consortium name="The Broad Institute Genomics Platform"/>
            <consortium name="The Broad Institute Genome Sequencing Center for Infectious Disease"/>
            <person name="Wu L."/>
            <person name="Ma J."/>
        </authorList>
    </citation>
    <scope>NUCLEOTIDE SEQUENCE [LARGE SCALE GENOMIC DNA]</scope>
    <source>
        <strain evidence="2">JCM 31486</strain>
    </source>
</reference>
<organism evidence="1 2">
    <name type="scientific">Kibdelosporangium lantanae</name>
    <dbReference type="NCBI Taxonomy" id="1497396"/>
    <lineage>
        <taxon>Bacteria</taxon>
        <taxon>Bacillati</taxon>
        <taxon>Actinomycetota</taxon>
        <taxon>Actinomycetes</taxon>
        <taxon>Pseudonocardiales</taxon>
        <taxon>Pseudonocardiaceae</taxon>
        <taxon>Kibdelosporangium</taxon>
    </lineage>
</organism>
<keyword evidence="2" id="KW-1185">Reference proteome</keyword>